<organism evidence="1 2">
    <name type="scientific">Remersonia thermophila</name>
    <dbReference type="NCBI Taxonomy" id="72144"/>
    <lineage>
        <taxon>Eukaryota</taxon>
        <taxon>Fungi</taxon>
        <taxon>Dikarya</taxon>
        <taxon>Ascomycota</taxon>
        <taxon>Pezizomycotina</taxon>
        <taxon>Sordariomycetes</taxon>
        <taxon>Sordariomycetidae</taxon>
        <taxon>Sordariales</taxon>
        <taxon>Sordariales incertae sedis</taxon>
        <taxon>Remersonia</taxon>
    </lineage>
</organism>
<evidence type="ECO:0000313" key="1">
    <source>
        <dbReference type="EMBL" id="KAL2271337.1"/>
    </source>
</evidence>
<comment type="caution">
    <text evidence="1">The sequence shown here is derived from an EMBL/GenBank/DDBJ whole genome shotgun (WGS) entry which is preliminary data.</text>
</comment>
<reference evidence="1 2" key="1">
    <citation type="journal article" date="2024" name="Commun. Biol.">
        <title>Comparative genomic analysis of thermophilic fungi reveals convergent evolutionary adaptations and gene losses.</title>
        <authorList>
            <person name="Steindorff A.S."/>
            <person name="Aguilar-Pontes M.V."/>
            <person name="Robinson A.J."/>
            <person name="Andreopoulos B."/>
            <person name="LaButti K."/>
            <person name="Kuo A."/>
            <person name="Mondo S."/>
            <person name="Riley R."/>
            <person name="Otillar R."/>
            <person name="Haridas S."/>
            <person name="Lipzen A."/>
            <person name="Grimwood J."/>
            <person name="Schmutz J."/>
            <person name="Clum A."/>
            <person name="Reid I.D."/>
            <person name="Moisan M.C."/>
            <person name="Butler G."/>
            <person name="Nguyen T.T.M."/>
            <person name="Dewar K."/>
            <person name="Conant G."/>
            <person name="Drula E."/>
            <person name="Henrissat B."/>
            <person name="Hansel C."/>
            <person name="Singer S."/>
            <person name="Hutchinson M.I."/>
            <person name="de Vries R.P."/>
            <person name="Natvig D.O."/>
            <person name="Powell A.J."/>
            <person name="Tsang A."/>
            <person name="Grigoriev I.V."/>
        </authorList>
    </citation>
    <scope>NUCLEOTIDE SEQUENCE [LARGE SCALE GENOMIC DNA]</scope>
    <source>
        <strain evidence="1 2">ATCC 22073</strain>
    </source>
</reference>
<dbReference type="Proteomes" id="UP001600064">
    <property type="component" value="Unassembled WGS sequence"/>
</dbReference>
<accession>A0ABR4DNH8</accession>
<dbReference type="InterPro" id="IPR029001">
    <property type="entry name" value="ITPase-like_fam"/>
</dbReference>
<protein>
    <submittedName>
        <fullName evidence="1">Uncharacterized protein</fullName>
    </submittedName>
</protein>
<evidence type="ECO:0000313" key="2">
    <source>
        <dbReference type="Proteomes" id="UP001600064"/>
    </source>
</evidence>
<dbReference type="GeneID" id="98128506"/>
<sequence length="286" mass="31122">MPQQSTPIPDVPKYDPSGKPILANPSLALEKAKGQFVLPPLDKACLHPLRPVINTAGIAYQDANPANVLLVIPTSNKFKVRLLSEHLCKHKPAHVNLSYLEVKADSQVGEQPYDGAGPQGAFNRVANAANKLFADAEEVKKLREGRVGTVVVGAVENFIERKASYTVKHGAKKIGPVDYGVLIFCRISLVPSCPEKERVSWGEPGASGGVTVPVDFMEWAMRFGFEDDDRKHGKVTVGEVIAANTGIDKADWHKPLAGTSRYDLLSEAMGKMRVPWPEMESKTPCC</sequence>
<name>A0ABR4DNH8_9PEZI</name>
<gene>
    <name evidence="1" type="ORF">VTJ83DRAFT_708</name>
</gene>
<keyword evidence="2" id="KW-1185">Reference proteome</keyword>
<dbReference type="RefSeq" id="XP_070870061.1">
    <property type="nucleotide sequence ID" value="XM_071013862.1"/>
</dbReference>
<dbReference type="Gene3D" id="3.90.950.10">
    <property type="match status" value="1"/>
</dbReference>
<dbReference type="SUPFAM" id="SSF52972">
    <property type="entry name" value="ITPase-like"/>
    <property type="match status" value="1"/>
</dbReference>
<dbReference type="EMBL" id="JAZGUE010000001">
    <property type="protein sequence ID" value="KAL2271337.1"/>
    <property type="molecule type" value="Genomic_DNA"/>
</dbReference>
<proteinExistence type="predicted"/>